<keyword evidence="2" id="KW-1185">Reference proteome</keyword>
<reference evidence="1 2" key="1">
    <citation type="journal article" date="2019" name="Genome Biol. Evol.">
        <title>Whole-Genome Sequencing of the Giant Devil Catfish, Bagarius yarrelli.</title>
        <authorList>
            <person name="Jiang W."/>
            <person name="Lv Y."/>
            <person name="Cheng L."/>
            <person name="Yang K."/>
            <person name="Chao B."/>
            <person name="Wang X."/>
            <person name="Li Y."/>
            <person name="Pan X."/>
            <person name="You X."/>
            <person name="Zhang Y."/>
            <person name="Yang J."/>
            <person name="Li J."/>
            <person name="Zhang X."/>
            <person name="Liu S."/>
            <person name="Sun C."/>
            <person name="Yang J."/>
            <person name="Shi Q."/>
        </authorList>
    </citation>
    <scope>NUCLEOTIDE SEQUENCE [LARGE SCALE GENOMIC DNA]</scope>
    <source>
        <strain evidence="1">JWS20170419001</strain>
        <tissue evidence="1">Muscle</tissue>
    </source>
</reference>
<accession>A0A556TR42</accession>
<dbReference type="AlphaFoldDB" id="A0A556TR42"/>
<comment type="caution">
    <text evidence="1">The sequence shown here is derived from an EMBL/GenBank/DDBJ whole genome shotgun (WGS) entry which is preliminary data.</text>
</comment>
<proteinExistence type="predicted"/>
<protein>
    <submittedName>
        <fullName evidence="1">Uncharacterized protein</fullName>
    </submittedName>
</protein>
<dbReference type="Proteomes" id="UP000319801">
    <property type="component" value="Unassembled WGS sequence"/>
</dbReference>
<evidence type="ECO:0000313" key="2">
    <source>
        <dbReference type="Proteomes" id="UP000319801"/>
    </source>
</evidence>
<organism evidence="1 2">
    <name type="scientific">Bagarius yarrelli</name>
    <name type="common">Goonch</name>
    <name type="synonym">Bagrus yarrelli</name>
    <dbReference type="NCBI Taxonomy" id="175774"/>
    <lineage>
        <taxon>Eukaryota</taxon>
        <taxon>Metazoa</taxon>
        <taxon>Chordata</taxon>
        <taxon>Craniata</taxon>
        <taxon>Vertebrata</taxon>
        <taxon>Euteleostomi</taxon>
        <taxon>Actinopterygii</taxon>
        <taxon>Neopterygii</taxon>
        <taxon>Teleostei</taxon>
        <taxon>Ostariophysi</taxon>
        <taxon>Siluriformes</taxon>
        <taxon>Sisoridae</taxon>
        <taxon>Sisorinae</taxon>
        <taxon>Bagarius</taxon>
    </lineage>
</organism>
<evidence type="ECO:0000313" key="1">
    <source>
        <dbReference type="EMBL" id="TSK42069.1"/>
    </source>
</evidence>
<name>A0A556TR42_BAGYA</name>
<gene>
    <name evidence="1" type="ORF">Baya_4537</name>
</gene>
<sequence length="81" mass="8970">MCVVSICTQLHSESDEMLLSCEIGQSDVMSVAAGEDSGVKKYNKLEQSLKRRLRSVCVREEEKRDGAEVKLQQEAGTPTSH</sequence>
<dbReference type="EMBL" id="VCAZ01000012">
    <property type="protein sequence ID" value="TSK42069.1"/>
    <property type="molecule type" value="Genomic_DNA"/>
</dbReference>